<accession>A0ABW0UFP6</accession>
<dbReference type="Pfam" id="PF00793">
    <property type="entry name" value="DAHP_synth_1"/>
    <property type="match status" value="1"/>
</dbReference>
<evidence type="ECO:0000256" key="7">
    <source>
        <dbReference type="ARBA" id="ARBA00047508"/>
    </source>
</evidence>
<dbReference type="NCBIfam" id="TIGR00034">
    <property type="entry name" value="aroFGH"/>
    <property type="match status" value="1"/>
</dbReference>
<evidence type="ECO:0000256" key="6">
    <source>
        <dbReference type="ARBA" id="ARBA00023141"/>
    </source>
</evidence>
<keyword evidence="6 8" id="KW-0057">Aromatic amino acid biosynthesis</keyword>
<keyword evidence="4 8" id="KW-0028">Amino-acid biosynthesis</keyword>
<evidence type="ECO:0000256" key="5">
    <source>
        <dbReference type="ARBA" id="ARBA00022679"/>
    </source>
</evidence>
<feature type="domain" description="DAHP synthetase I/KDSA" evidence="9">
    <location>
        <begin position="38"/>
        <end position="333"/>
    </location>
</feature>
<name>A0ABW0UFP6_9STRE</name>
<comment type="catalytic activity">
    <reaction evidence="7 8">
        <text>D-erythrose 4-phosphate + phosphoenolpyruvate + H2O = 7-phospho-2-dehydro-3-deoxy-D-arabino-heptonate + phosphate</text>
        <dbReference type="Rhea" id="RHEA:14717"/>
        <dbReference type="ChEBI" id="CHEBI:15377"/>
        <dbReference type="ChEBI" id="CHEBI:16897"/>
        <dbReference type="ChEBI" id="CHEBI:43474"/>
        <dbReference type="ChEBI" id="CHEBI:58394"/>
        <dbReference type="ChEBI" id="CHEBI:58702"/>
        <dbReference type="EC" id="2.5.1.54"/>
    </reaction>
</comment>
<keyword evidence="5 8" id="KW-0808">Transferase</keyword>
<dbReference type="Proteomes" id="UP001596110">
    <property type="component" value="Unassembled WGS sequence"/>
</dbReference>
<dbReference type="SUPFAM" id="SSF51569">
    <property type="entry name" value="Aldolase"/>
    <property type="match status" value="1"/>
</dbReference>
<dbReference type="InterPro" id="IPR006219">
    <property type="entry name" value="DAHP_synth_1"/>
</dbReference>
<evidence type="ECO:0000256" key="3">
    <source>
        <dbReference type="ARBA" id="ARBA00007985"/>
    </source>
</evidence>
<evidence type="ECO:0000256" key="4">
    <source>
        <dbReference type="ARBA" id="ARBA00022605"/>
    </source>
</evidence>
<comment type="similarity">
    <text evidence="3 8">Belongs to the class-I DAHP synthase family.</text>
</comment>
<dbReference type="PANTHER" id="PTHR21225:SF12">
    <property type="entry name" value="PHOSPHO-2-DEHYDRO-3-DEOXYHEPTONATE ALDOLASE, TYROSINE-INHIBITED"/>
    <property type="match status" value="1"/>
</dbReference>
<evidence type="ECO:0000256" key="1">
    <source>
        <dbReference type="ARBA" id="ARBA00003726"/>
    </source>
</evidence>
<proteinExistence type="inferred from homology"/>
<dbReference type="RefSeq" id="WP_156805941.1">
    <property type="nucleotide sequence ID" value="NZ_JBHSOJ010000033.1"/>
</dbReference>
<evidence type="ECO:0000313" key="10">
    <source>
        <dbReference type="EMBL" id="MFC5632167.1"/>
    </source>
</evidence>
<dbReference type="PIRSF" id="PIRSF001361">
    <property type="entry name" value="DAHP_synthase"/>
    <property type="match status" value="1"/>
</dbReference>
<dbReference type="GO" id="GO:0003849">
    <property type="term" value="F:3-deoxy-7-phosphoheptulonate synthase activity"/>
    <property type="evidence" value="ECO:0007669"/>
    <property type="project" value="UniProtKB-EC"/>
</dbReference>
<dbReference type="InterPro" id="IPR006218">
    <property type="entry name" value="DAHP1/KDSA"/>
</dbReference>
<keyword evidence="11" id="KW-1185">Reference proteome</keyword>
<evidence type="ECO:0000313" key="11">
    <source>
        <dbReference type="Proteomes" id="UP001596110"/>
    </source>
</evidence>
<sequence length="352" mass="40118">MSFIPTSEKINIDEVRQLSKLTGVALSRKKARDEELAAIMRGEDDRILLVIGPCSSDNEVAVLEYAHRLAKLQEEVKDHIFMVMRVYTAKPRTNGDGYKGLIHQPDAEGEPNLINGIKAVRNLHYRVITETGMTTADEMLYPENLPLVDDLVSYIAIGARSVEDQQHRFVASGIDVPTGMKNPTSGNLNIMFNGIYAAQAKQNFFFNGEEVKTTGNPLAHVILRGATNEYGKNIPNYYYDNILDTIEQYKKMQLENPFIIVDTNHDNSGKQYLEQVRIVRQTLINRDWNETIRRYVRGFMIESYLEDGRQDKSEVYGKSITDPCLGWDKTEALVREIYQTSKSQSFNGYENE</sequence>
<evidence type="ECO:0000259" key="9">
    <source>
        <dbReference type="Pfam" id="PF00793"/>
    </source>
</evidence>
<evidence type="ECO:0000256" key="2">
    <source>
        <dbReference type="ARBA" id="ARBA00004688"/>
    </source>
</evidence>
<dbReference type="NCBIfam" id="NF009395">
    <property type="entry name" value="PRK12755.1"/>
    <property type="match status" value="1"/>
</dbReference>
<dbReference type="PANTHER" id="PTHR21225">
    <property type="entry name" value="PHOSPHO-2-DEHYDRO-3-DEOXYHEPTONATE ALDOLASE DAHP SYNTHETASE"/>
    <property type="match status" value="1"/>
</dbReference>
<gene>
    <name evidence="10" type="ORF">ACFPQ3_11600</name>
</gene>
<dbReference type="Gene3D" id="3.20.20.70">
    <property type="entry name" value="Aldolase class I"/>
    <property type="match status" value="1"/>
</dbReference>
<protein>
    <recommendedName>
        <fullName evidence="8">Phospho-2-dehydro-3-deoxyheptonate aldolase</fullName>
        <ecNumber evidence="8">2.5.1.54</ecNumber>
    </recommendedName>
</protein>
<organism evidence="10 11">
    <name type="scientific">Streptococcus caledonicus</name>
    <dbReference type="NCBI Taxonomy" id="2614158"/>
    <lineage>
        <taxon>Bacteria</taxon>
        <taxon>Bacillati</taxon>
        <taxon>Bacillota</taxon>
        <taxon>Bacilli</taxon>
        <taxon>Lactobacillales</taxon>
        <taxon>Streptococcaceae</taxon>
        <taxon>Streptococcus</taxon>
    </lineage>
</organism>
<comment type="pathway">
    <text evidence="2 8">Metabolic intermediate biosynthesis; chorismate biosynthesis; chorismate from D-erythrose 4-phosphate and phosphoenolpyruvate: step 1/7.</text>
</comment>
<dbReference type="EC" id="2.5.1.54" evidence="8"/>
<reference evidence="11" key="1">
    <citation type="journal article" date="2019" name="Int. J. Syst. Evol. Microbiol.">
        <title>The Global Catalogue of Microorganisms (GCM) 10K type strain sequencing project: providing services to taxonomists for standard genome sequencing and annotation.</title>
        <authorList>
            <consortium name="The Broad Institute Genomics Platform"/>
            <consortium name="The Broad Institute Genome Sequencing Center for Infectious Disease"/>
            <person name="Wu L."/>
            <person name="Ma J."/>
        </authorList>
    </citation>
    <scope>NUCLEOTIDE SEQUENCE [LARGE SCALE GENOMIC DNA]</scope>
    <source>
        <strain evidence="11">DT43</strain>
    </source>
</reference>
<comment type="function">
    <text evidence="1 8">Stereospecific condensation of phosphoenolpyruvate (PEP) and D-erythrose-4-phosphate (E4P) giving rise to 3-deoxy-D-arabino-heptulosonate-7-phosphate (DAHP).</text>
</comment>
<dbReference type="InterPro" id="IPR013785">
    <property type="entry name" value="Aldolase_TIM"/>
</dbReference>
<dbReference type="EMBL" id="JBHSOJ010000033">
    <property type="protein sequence ID" value="MFC5632167.1"/>
    <property type="molecule type" value="Genomic_DNA"/>
</dbReference>
<comment type="caution">
    <text evidence="10">The sequence shown here is derived from an EMBL/GenBank/DDBJ whole genome shotgun (WGS) entry which is preliminary data.</text>
</comment>
<evidence type="ECO:0000256" key="8">
    <source>
        <dbReference type="PIRNR" id="PIRNR001361"/>
    </source>
</evidence>